<dbReference type="OrthoDB" id="9809354at2"/>
<feature type="active site" evidence="8">
    <location>
        <position position="281"/>
    </location>
</feature>
<proteinExistence type="inferred from homology"/>
<dbReference type="CDD" id="cd00433">
    <property type="entry name" value="Peptidase_M17"/>
    <property type="match status" value="1"/>
</dbReference>
<accession>A0A1M4TN13</accession>
<dbReference type="NCBIfam" id="NF002073">
    <property type="entry name" value="PRK00913.1-2"/>
    <property type="match status" value="1"/>
</dbReference>
<keyword evidence="6 8" id="KW-0378">Hydrolase</keyword>
<dbReference type="InterPro" id="IPR011356">
    <property type="entry name" value="Leucine_aapep/pepB"/>
</dbReference>
<comment type="function">
    <text evidence="8">Presumably involved in the processing and regular turnover of intracellular proteins. Catalyzes the removal of unsubstituted N-terminal amino acids from various peptides.</text>
</comment>
<dbReference type="Gene3D" id="3.40.630.10">
    <property type="entry name" value="Zn peptidases"/>
    <property type="match status" value="1"/>
</dbReference>
<feature type="binding site" evidence="8">
    <location>
        <position position="292"/>
    </location>
    <ligand>
        <name>Mn(2+)</name>
        <dbReference type="ChEBI" id="CHEBI:29035"/>
        <label>2</label>
    </ligand>
</feature>
<dbReference type="Proteomes" id="UP000184076">
    <property type="component" value="Unassembled WGS sequence"/>
</dbReference>
<feature type="binding site" evidence="8">
    <location>
        <position position="353"/>
    </location>
    <ligand>
        <name>Mn(2+)</name>
        <dbReference type="ChEBI" id="CHEBI:29035"/>
        <label>2</label>
    </ligand>
</feature>
<reference evidence="11" key="1">
    <citation type="submission" date="2016-11" db="EMBL/GenBank/DDBJ databases">
        <authorList>
            <person name="Varghese N."/>
            <person name="Submissions S."/>
        </authorList>
    </citation>
    <scope>NUCLEOTIDE SEQUENCE [LARGE SCALE GENOMIC DNA]</scope>
    <source>
        <strain evidence="11">DSM 9756</strain>
    </source>
</reference>
<dbReference type="GO" id="GO:0005737">
    <property type="term" value="C:cytoplasm"/>
    <property type="evidence" value="ECO:0007669"/>
    <property type="project" value="UniProtKB-SubCell"/>
</dbReference>
<comment type="subcellular location">
    <subcellularLocation>
        <location evidence="8">Cytoplasm</location>
    </subcellularLocation>
</comment>
<comment type="catalytic activity">
    <reaction evidence="1 8">
        <text>Release of an N-terminal amino acid, Xaa-|-Yaa-, in which Xaa is preferably Leu, but may be other amino acids including Pro although not Arg or Lys, and Yaa may be Pro. Amino acid amides and methyl esters are also readily hydrolyzed, but rates on arylamides are exceedingly low.</text>
        <dbReference type="EC" id="3.4.11.1"/>
    </reaction>
</comment>
<dbReference type="GO" id="GO:0030145">
    <property type="term" value="F:manganese ion binding"/>
    <property type="evidence" value="ECO:0007669"/>
    <property type="project" value="UniProtKB-UniRule"/>
</dbReference>
<evidence type="ECO:0000256" key="6">
    <source>
        <dbReference type="ARBA" id="ARBA00022801"/>
    </source>
</evidence>
<feature type="binding site" evidence="8">
    <location>
        <position position="269"/>
    </location>
    <ligand>
        <name>Mn(2+)</name>
        <dbReference type="ChEBI" id="CHEBI:29035"/>
        <label>2</label>
    </ligand>
</feature>
<feature type="binding site" evidence="8">
    <location>
        <position position="351"/>
    </location>
    <ligand>
        <name>Mn(2+)</name>
        <dbReference type="ChEBI" id="CHEBI:29035"/>
        <label>1</label>
    </ligand>
</feature>
<dbReference type="PANTHER" id="PTHR11963:SF23">
    <property type="entry name" value="CYTOSOL AMINOPEPTIDASE"/>
    <property type="match status" value="1"/>
</dbReference>
<keyword evidence="11" id="KW-1185">Reference proteome</keyword>
<dbReference type="GO" id="GO:0070006">
    <property type="term" value="F:metalloaminopeptidase activity"/>
    <property type="evidence" value="ECO:0007669"/>
    <property type="project" value="InterPro"/>
</dbReference>
<dbReference type="STRING" id="1121391.SAMN02745206_00328"/>
<dbReference type="RefSeq" id="WP_073036328.1">
    <property type="nucleotide sequence ID" value="NZ_FQVB01000004.1"/>
</dbReference>
<sequence>MELRTVQAPAFQWEADILVFFCLEDPDPFTPGFRRWMEQHAPWVKQTKAAEDIQGKHKEISVLYSPTPAQVPRILTAGLGKVSECTPEKLRQAAAAAARRCRDLKVSHVGLPTLGFEGLPFDAAAAVRETLLAAALGLYKNERLKTRNGNEKSPDLPSRLTVLTEDPLPESAQILEEVEAVVQGITTARDLTTEPSNLVTPTRIAQRAAEIAKACGMHFDAFDLDKARELGMGAFAAVAQGSREPARFVILEYAPSGTEAQAPIVLVGKGITFDTGGISIKPSAKMEDMKRDMAGAAAVLGAMEAIGRLGLRRRVVALLPCTENMPDGKAYKPGDVIKTHAGLTVEVISTDAEGRMILCDALSYAKKYQPACIVDLATLTGACVVALGDRVAGIMGNREAMLHKIKEAGETVGELFWPLPLHDFYFEEIKSDVADFKNVGNRNAGAIIGGMFLKQFVDDQTPWTHMDIAGTALAEKDLGWIPKGASGFGVRTLVELVKNWDGWDIS</sequence>
<name>A0A1M4TN13_9BACT</name>
<evidence type="ECO:0000259" key="9">
    <source>
        <dbReference type="PROSITE" id="PS00631"/>
    </source>
</evidence>
<dbReference type="PRINTS" id="PR00481">
    <property type="entry name" value="LAMNOPPTDASE"/>
</dbReference>
<dbReference type="Pfam" id="PF00883">
    <property type="entry name" value="Peptidase_M17"/>
    <property type="match status" value="1"/>
</dbReference>
<evidence type="ECO:0000313" key="10">
    <source>
        <dbReference type="EMBL" id="SHE45863.1"/>
    </source>
</evidence>
<evidence type="ECO:0000256" key="3">
    <source>
        <dbReference type="ARBA" id="ARBA00009528"/>
    </source>
</evidence>
<gene>
    <name evidence="8" type="primary">pepA</name>
    <name evidence="10" type="ORF">SAMN02745206_00328</name>
</gene>
<dbReference type="PANTHER" id="PTHR11963">
    <property type="entry name" value="LEUCINE AMINOPEPTIDASE-RELATED"/>
    <property type="match status" value="1"/>
</dbReference>
<comment type="catalytic activity">
    <reaction evidence="2 8">
        <text>Release of an N-terminal amino acid, preferentially leucine, but not glutamic or aspartic acids.</text>
        <dbReference type="EC" id="3.4.11.10"/>
    </reaction>
</comment>
<dbReference type="SUPFAM" id="SSF52949">
    <property type="entry name" value="Macro domain-like"/>
    <property type="match status" value="1"/>
</dbReference>
<dbReference type="PROSITE" id="PS00631">
    <property type="entry name" value="CYTOSOL_AP"/>
    <property type="match status" value="1"/>
</dbReference>
<dbReference type="InterPro" id="IPR023042">
    <property type="entry name" value="Peptidase_M17_leu_NH2_pept"/>
</dbReference>
<evidence type="ECO:0000256" key="7">
    <source>
        <dbReference type="ARBA" id="ARBA00023211"/>
    </source>
</evidence>
<feature type="domain" description="Cytosol aminopeptidase" evidence="9">
    <location>
        <begin position="349"/>
        <end position="356"/>
    </location>
</feature>
<dbReference type="SUPFAM" id="SSF53187">
    <property type="entry name" value="Zn-dependent exopeptidases"/>
    <property type="match status" value="1"/>
</dbReference>
<dbReference type="EC" id="3.4.11.1" evidence="8"/>
<protein>
    <recommendedName>
        <fullName evidence="8">Probable cytosol aminopeptidase</fullName>
        <ecNumber evidence="8">3.4.11.1</ecNumber>
    </recommendedName>
    <alternativeName>
        <fullName evidence="8">Leucine aminopeptidase</fullName>
        <shortName evidence="8">LAP</shortName>
        <ecNumber evidence="8">3.4.11.10</ecNumber>
    </alternativeName>
    <alternativeName>
        <fullName evidence="8">Leucyl aminopeptidase</fullName>
    </alternativeName>
</protein>
<evidence type="ECO:0000256" key="2">
    <source>
        <dbReference type="ARBA" id="ARBA00000967"/>
    </source>
</evidence>
<evidence type="ECO:0000256" key="8">
    <source>
        <dbReference type="HAMAP-Rule" id="MF_00181"/>
    </source>
</evidence>
<keyword evidence="7 8" id="KW-0464">Manganese</keyword>
<organism evidence="10 11">
    <name type="scientific">Desulfacinum infernum DSM 9756</name>
    <dbReference type="NCBI Taxonomy" id="1121391"/>
    <lineage>
        <taxon>Bacteria</taxon>
        <taxon>Pseudomonadati</taxon>
        <taxon>Thermodesulfobacteriota</taxon>
        <taxon>Syntrophobacteria</taxon>
        <taxon>Syntrophobacterales</taxon>
        <taxon>Syntrophobacteraceae</taxon>
        <taxon>Desulfacinum</taxon>
    </lineage>
</organism>
<feature type="binding site" evidence="8">
    <location>
        <position position="274"/>
    </location>
    <ligand>
        <name>Mn(2+)</name>
        <dbReference type="ChEBI" id="CHEBI:29035"/>
        <label>1</label>
    </ligand>
</feature>
<evidence type="ECO:0000256" key="1">
    <source>
        <dbReference type="ARBA" id="ARBA00000135"/>
    </source>
</evidence>
<dbReference type="HAMAP" id="MF_00181">
    <property type="entry name" value="Cytosol_peptidase_M17"/>
    <property type="match status" value="1"/>
</dbReference>
<feature type="binding site" evidence="8">
    <location>
        <position position="274"/>
    </location>
    <ligand>
        <name>Mn(2+)</name>
        <dbReference type="ChEBI" id="CHEBI:29035"/>
        <label>2</label>
    </ligand>
</feature>
<keyword evidence="5 8" id="KW-0645">Protease</keyword>
<dbReference type="EC" id="3.4.11.10" evidence="8"/>
<dbReference type="Gene3D" id="3.40.220.10">
    <property type="entry name" value="Leucine Aminopeptidase, subunit E, domain 1"/>
    <property type="match status" value="1"/>
</dbReference>
<dbReference type="AlphaFoldDB" id="A0A1M4TN13"/>
<keyword evidence="8" id="KW-0963">Cytoplasm</keyword>
<dbReference type="GO" id="GO:0006508">
    <property type="term" value="P:proteolysis"/>
    <property type="evidence" value="ECO:0007669"/>
    <property type="project" value="UniProtKB-KW"/>
</dbReference>
<dbReference type="InterPro" id="IPR000819">
    <property type="entry name" value="Peptidase_M17_C"/>
</dbReference>
<dbReference type="EMBL" id="FQVB01000004">
    <property type="protein sequence ID" value="SHE45863.1"/>
    <property type="molecule type" value="Genomic_DNA"/>
</dbReference>
<evidence type="ECO:0000256" key="4">
    <source>
        <dbReference type="ARBA" id="ARBA00022438"/>
    </source>
</evidence>
<feature type="active site" evidence="8">
    <location>
        <position position="355"/>
    </location>
</feature>
<feature type="binding site" evidence="8">
    <location>
        <position position="353"/>
    </location>
    <ligand>
        <name>Mn(2+)</name>
        <dbReference type="ChEBI" id="CHEBI:29035"/>
        <label>1</label>
    </ligand>
</feature>
<evidence type="ECO:0000313" key="11">
    <source>
        <dbReference type="Proteomes" id="UP000184076"/>
    </source>
</evidence>
<keyword evidence="8" id="KW-0479">Metal-binding</keyword>
<dbReference type="Pfam" id="PF02789">
    <property type="entry name" value="Peptidase_M17_N"/>
    <property type="match status" value="1"/>
</dbReference>
<keyword evidence="4 8" id="KW-0031">Aminopeptidase</keyword>
<comment type="similarity">
    <text evidence="3 8">Belongs to the peptidase M17 family.</text>
</comment>
<dbReference type="InterPro" id="IPR043472">
    <property type="entry name" value="Macro_dom-like"/>
</dbReference>
<dbReference type="InterPro" id="IPR008283">
    <property type="entry name" value="Peptidase_M17_N"/>
</dbReference>
<evidence type="ECO:0000256" key="5">
    <source>
        <dbReference type="ARBA" id="ARBA00022670"/>
    </source>
</evidence>
<comment type="cofactor">
    <cofactor evidence="8">
        <name>Mn(2+)</name>
        <dbReference type="ChEBI" id="CHEBI:29035"/>
    </cofactor>
    <text evidence="8">Binds 2 manganese ions per subunit.</text>
</comment>
<dbReference type="NCBIfam" id="NF002074">
    <property type="entry name" value="PRK00913.1-4"/>
    <property type="match status" value="1"/>
</dbReference>